<dbReference type="PANTHER" id="PTHR43133">
    <property type="entry name" value="RNA POLYMERASE ECF-TYPE SIGMA FACTO"/>
    <property type="match status" value="1"/>
</dbReference>
<dbReference type="InterPro" id="IPR007627">
    <property type="entry name" value="RNA_pol_sigma70_r2"/>
</dbReference>
<dbReference type="NCBIfam" id="TIGR02937">
    <property type="entry name" value="sigma70-ECF"/>
    <property type="match status" value="1"/>
</dbReference>
<evidence type="ECO:0000256" key="1">
    <source>
        <dbReference type="ARBA" id="ARBA00010641"/>
    </source>
</evidence>
<dbReference type="OrthoDB" id="9782108at2"/>
<dbReference type="InterPro" id="IPR013249">
    <property type="entry name" value="RNA_pol_sigma70_r4_t2"/>
</dbReference>
<dbReference type="GO" id="GO:0003677">
    <property type="term" value="F:DNA binding"/>
    <property type="evidence" value="ECO:0007669"/>
    <property type="project" value="InterPro"/>
</dbReference>
<dbReference type="InterPro" id="IPR013324">
    <property type="entry name" value="RNA_pol_sigma_r3/r4-like"/>
</dbReference>
<dbReference type="GO" id="GO:0016987">
    <property type="term" value="F:sigma factor activity"/>
    <property type="evidence" value="ECO:0007669"/>
    <property type="project" value="UniProtKB-KW"/>
</dbReference>
<dbReference type="Pfam" id="PF08281">
    <property type="entry name" value="Sigma70_r4_2"/>
    <property type="match status" value="1"/>
</dbReference>
<dbReference type="CDD" id="cd06171">
    <property type="entry name" value="Sigma70_r4"/>
    <property type="match status" value="1"/>
</dbReference>
<comment type="similarity">
    <text evidence="1">Belongs to the sigma-70 factor family. ECF subfamily.</text>
</comment>
<keyword evidence="2" id="KW-0805">Transcription regulation</keyword>
<evidence type="ECO:0000256" key="3">
    <source>
        <dbReference type="ARBA" id="ARBA00023082"/>
    </source>
</evidence>
<sequence length="228" mass="26159">MQNVSTQPQPPSNEDLALVHLIAAGDQDAFELLMRRHNRRLYRLARSMLRNDAEAEDALQEAYISAYDAMSQYRGEATISTWLARLLINECLARLRRQARRERLMPIDALPADMEIDAMAISDSDTPEQSLARTQIRSLLEHKLDQLPEDFRTVFVLRSVEEMSVEETAHLLGIPEATVRSRQFRARGLLRKSLTREIAAVQHDLYEFGGWRCDRIVANVMARIKNQG</sequence>
<evidence type="ECO:0000313" key="8">
    <source>
        <dbReference type="Proteomes" id="UP000245081"/>
    </source>
</evidence>
<keyword evidence="8" id="KW-1185">Reference proteome</keyword>
<name>A0A2R5FIM2_9PROT</name>
<gene>
    <name evidence="7" type="primary">rpoE</name>
    <name evidence="7" type="ORF">NMK_3345</name>
</gene>
<dbReference type="SUPFAM" id="SSF88659">
    <property type="entry name" value="Sigma3 and sigma4 domains of RNA polymerase sigma factors"/>
    <property type="match status" value="1"/>
</dbReference>
<dbReference type="AlphaFoldDB" id="A0A2R5FIM2"/>
<dbReference type="NCBIfam" id="NF008888">
    <property type="entry name" value="PRK11922.1"/>
    <property type="match status" value="1"/>
</dbReference>
<dbReference type="RefSeq" id="WP_109016888.1">
    <property type="nucleotide sequence ID" value="NZ_BDOQ01000020.1"/>
</dbReference>
<dbReference type="Gene3D" id="1.10.1740.10">
    <property type="match status" value="1"/>
</dbReference>
<feature type="domain" description="RNA polymerase sigma factor 70 region 4 type 2" evidence="6">
    <location>
        <begin position="139"/>
        <end position="187"/>
    </location>
</feature>
<proteinExistence type="inferred from homology"/>
<organism evidence="7 8">
    <name type="scientific">Novimethylophilus kurashikiensis</name>
    <dbReference type="NCBI Taxonomy" id="1825523"/>
    <lineage>
        <taxon>Bacteria</taxon>
        <taxon>Pseudomonadati</taxon>
        <taxon>Pseudomonadota</taxon>
        <taxon>Betaproteobacteria</taxon>
        <taxon>Nitrosomonadales</taxon>
        <taxon>Methylophilaceae</taxon>
        <taxon>Novimethylophilus</taxon>
    </lineage>
</organism>
<dbReference type="InterPro" id="IPR036388">
    <property type="entry name" value="WH-like_DNA-bd_sf"/>
</dbReference>
<keyword evidence="3" id="KW-0731">Sigma factor</keyword>
<dbReference type="InterPro" id="IPR014284">
    <property type="entry name" value="RNA_pol_sigma-70_dom"/>
</dbReference>
<evidence type="ECO:0000256" key="4">
    <source>
        <dbReference type="ARBA" id="ARBA00023163"/>
    </source>
</evidence>
<evidence type="ECO:0000313" key="7">
    <source>
        <dbReference type="EMBL" id="GBG15734.1"/>
    </source>
</evidence>
<reference evidence="7 8" key="1">
    <citation type="journal article" date="2018" name="Environ. Microbiol.">
        <title>Isolation and genomic characterization of Novimethylophilus kurashikiensis gen. nov. sp. nov., a new lanthanide-dependent methylotrophic species of Methylophilaceae.</title>
        <authorList>
            <person name="Lv H."/>
            <person name="Sahin N."/>
            <person name="Tani A."/>
        </authorList>
    </citation>
    <scope>NUCLEOTIDE SEQUENCE [LARGE SCALE GENOMIC DNA]</scope>
    <source>
        <strain evidence="7 8">La2-4</strain>
    </source>
</reference>
<dbReference type="PANTHER" id="PTHR43133:SF51">
    <property type="entry name" value="RNA POLYMERASE SIGMA FACTOR"/>
    <property type="match status" value="1"/>
</dbReference>
<dbReference type="EMBL" id="BDOQ01000020">
    <property type="protein sequence ID" value="GBG15734.1"/>
    <property type="molecule type" value="Genomic_DNA"/>
</dbReference>
<accession>A0A2R5FIM2</accession>
<dbReference type="SUPFAM" id="SSF88946">
    <property type="entry name" value="Sigma2 domain of RNA polymerase sigma factors"/>
    <property type="match status" value="1"/>
</dbReference>
<comment type="caution">
    <text evidence="7">The sequence shown here is derived from an EMBL/GenBank/DDBJ whole genome shotgun (WGS) entry which is preliminary data.</text>
</comment>
<evidence type="ECO:0000256" key="2">
    <source>
        <dbReference type="ARBA" id="ARBA00023015"/>
    </source>
</evidence>
<feature type="domain" description="RNA polymerase sigma-70 region 2" evidence="5">
    <location>
        <begin position="33"/>
        <end position="101"/>
    </location>
</feature>
<dbReference type="InterPro" id="IPR013325">
    <property type="entry name" value="RNA_pol_sigma_r2"/>
</dbReference>
<evidence type="ECO:0000259" key="5">
    <source>
        <dbReference type="Pfam" id="PF04542"/>
    </source>
</evidence>
<dbReference type="InterPro" id="IPR039425">
    <property type="entry name" value="RNA_pol_sigma-70-like"/>
</dbReference>
<dbReference type="GO" id="GO:0006352">
    <property type="term" value="P:DNA-templated transcription initiation"/>
    <property type="evidence" value="ECO:0007669"/>
    <property type="project" value="InterPro"/>
</dbReference>
<evidence type="ECO:0000259" key="6">
    <source>
        <dbReference type="Pfam" id="PF08281"/>
    </source>
</evidence>
<keyword evidence="4" id="KW-0804">Transcription</keyword>
<dbReference type="Gene3D" id="1.10.10.10">
    <property type="entry name" value="Winged helix-like DNA-binding domain superfamily/Winged helix DNA-binding domain"/>
    <property type="match status" value="1"/>
</dbReference>
<dbReference type="Proteomes" id="UP000245081">
    <property type="component" value="Unassembled WGS sequence"/>
</dbReference>
<protein>
    <submittedName>
        <fullName evidence="7">RNA polymerase sigma-70 factor, ECF subfamily</fullName>
    </submittedName>
</protein>
<dbReference type="Pfam" id="PF04542">
    <property type="entry name" value="Sigma70_r2"/>
    <property type="match status" value="1"/>
</dbReference>